<feature type="region of interest" description="Disordered" evidence="1">
    <location>
        <begin position="153"/>
        <end position="231"/>
    </location>
</feature>
<evidence type="ECO:0000313" key="4">
    <source>
        <dbReference type="Proteomes" id="UP000265515"/>
    </source>
</evidence>
<evidence type="ECO:0000256" key="2">
    <source>
        <dbReference type="SAM" id="Phobius"/>
    </source>
</evidence>
<dbReference type="Gramene" id="GBG75061">
    <property type="protein sequence ID" value="GBG75061"/>
    <property type="gene ID" value="CBR_g19574"/>
</dbReference>
<evidence type="ECO:0000313" key="3">
    <source>
        <dbReference type="EMBL" id="GBG75061.1"/>
    </source>
</evidence>
<dbReference type="AlphaFoldDB" id="A0A388KYE4"/>
<name>A0A388KYE4_CHABU</name>
<organism evidence="3 4">
    <name type="scientific">Chara braunii</name>
    <name type="common">Braun's stonewort</name>
    <dbReference type="NCBI Taxonomy" id="69332"/>
    <lineage>
        <taxon>Eukaryota</taxon>
        <taxon>Viridiplantae</taxon>
        <taxon>Streptophyta</taxon>
        <taxon>Charophyceae</taxon>
        <taxon>Charales</taxon>
        <taxon>Characeae</taxon>
        <taxon>Chara</taxon>
    </lineage>
</organism>
<dbReference type="EMBL" id="BFEA01000216">
    <property type="protein sequence ID" value="GBG75061.1"/>
    <property type="molecule type" value="Genomic_DNA"/>
</dbReference>
<dbReference type="Proteomes" id="UP000265515">
    <property type="component" value="Unassembled WGS sequence"/>
</dbReference>
<keyword evidence="2" id="KW-1133">Transmembrane helix</keyword>
<reference evidence="3 4" key="1">
    <citation type="journal article" date="2018" name="Cell">
        <title>The Chara Genome: Secondary Complexity and Implications for Plant Terrestrialization.</title>
        <authorList>
            <person name="Nishiyama T."/>
            <person name="Sakayama H."/>
            <person name="Vries J.D."/>
            <person name="Buschmann H."/>
            <person name="Saint-Marcoux D."/>
            <person name="Ullrich K.K."/>
            <person name="Haas F.B."/>
            <person name="Vanderstraeten L."/>
            <person name="Becker D."/>
            <person name="Lang D."/>
            <person name="Vosolsobe S."/>
            <person name="Rombauts S."/>
            <person name="Wilhelmsson P.K.I."/>
            <person name="Janitza P."/>
            <person name="Kern R."/>
            <person name="Heyl A."/>
            <person name="Rumpler F."/>
            <person name="Villalobos L.I.A.C."/>
            <person name="Clay J.M."/>
            <person name="Skokan R."/>
            <person name="Toyoda A."/>
            <person name="Suzuki Y."/>
            <person name="Kagoshima H."/>
            <person name="Schijlen E."/>
            <person name="Tajeshwar N."/>
            <person name="Catarino B."/>
            <person name="Hetherington A.J."/>
            <person name="Saltykova A."/>
            <person name="Bonnot C."/>
            <person name="Breuninger H."/>
            <person name="Symeonidi A."/>
            <person name="Radhakrishnan G.V."/>
            <person name="Van Nieuwerburgh F."/>
            <person name="Deforce D."/>
            <person name="Chang C."/>
            <person name="Karol K.G."/>
            <person name="Hedrich R."/>
            <person name="Ulvskov P."/>
            <person name="Glockner G."/>
            <person name="Delwiche C.F."/>
            <person name="Petrasek J."/>
            <person name="Van de Peer Y."/>
            <person name="Friml J."/>
            <person name="Beilby M."/>
            <person name="Dolan L."/>
            <person name="Kohara Y."/>
            <person name="Sugano S."/>
            <person name="Fujiyama A."/>
            <person name="Delaux P.-M."/>
            <person name="Quint M."/>
            <person name="TheiBen G."/>
            <person name="Hagemann M."/>
            <person name="Harholt J."/>
            <person name="Dunand C."/>
            <person name="Zachgo S."/>
            <person name="Langdale J."/>
            <person name="Maumus F."/>
            <person name="Straeten D.V.D."/>
            <person name="Gould S.B."/>
            <person name="Rensing S.A."/>
        </authorList>
    </citation>
    <scope>NUCLEOTIDE SEQUENCE [LARGE SCALE GENOMIC DNA]</scope>
    <source>
        <strain evidence="3 4">S276</strain>
    </source>
</reference>
<feature type="compositionally biased region" description="Acidic residues" evidence="1">
    <location>
        <begin position="97"/>
        <end position="111"/>
    </location>
</feature>
<keyword evidence="4" id="KW-1185">Reference proteome</keyword>
<proteinExistence type="predicted"/>
<sequence>MTMATIAWYAMMATSAVTMTIPTTKAMMFGKAMKAVKTTGEMMCTPATISSKTTAKITQAVKMATLATDVVTMTMTATKAVTMETMVMKATTLTKSDDDDDGDEGADEGYEGDSRSEDDCNGDGTSAAGGADCVRERERMLSCICEERPRPYKHVSRGVDGNEGAVGRPVQSHFHAPPNDTKSAGSSQGARRKAKGRGRDGRASAAPPPIVSPPFVDCGHGGTPQPEILPP</sequence>
<keyword evidence="2" id="KW-0812">Transmembrane</keyword>
<feature type="region of interest" description="Disordered" evidence="1">
    <location>
        <begin position="93"/>
        <end position="130"/>
    </location>
</feature>
<accession>A0A388KYE4</accession>
<gene>
    <name evidence="3" type="ORF">CBR_g19574</name>
</gene>
<feature type="transmembrane region" description="Helical" evidence="2">
    <location>
        <begin position="6"/>
        <end position="24"/>
    </location>
</feature>
<keyword evidence="2" id="KW-0472">Membrane</keyword>
<comment type="caution">
    <text evidence="3">The sequence shown here is derived from an EMBL/GenBank/DDBJ whole genome shotgun (WGS) entry which is preliminary data.</text>
</comment>
<evidence type="ECO:0000256" key="1">
    <source>
        <dbReference type="SAM" id="MobiDB-lite"/>
    </source>
</evidence>
<protein>
    <submittedName>
        <fullName evidence="3">Uncharacterized protein</fullName>
    </submittedName>
</protein>